<evidence type="ECO:0000313" key="2">
    <source>
        <dbReference type="Proteomes" id="UP000053424"/>
    </source>
</evidence>
<gene>
    <name evidence="1" type="ORF">M413DRAFT_135283</name>
</gene>
<dbReference type="Proteomes" id="UP000053424">
    <property type="component" value="Unassembled WGS sequence"/>
</dbReference>
<name>A0A0C2Y0Q8_HEBCY</name>
<dbReference type="EMBL" id="KN831879">
    <property type="protein sequence ID" value="KIM34682.1"/>
    <property type="molecule type" value="Genomic_DNA"/>
</dbReference>
<sequence length="304" mass="33910">MDMHPANGINQLLLKQKPHAKFAITQDNDWISVLKPDDPCLPAANEFLSRILEVYNVCEADNVVFLEYKPQVLYRTYLKHNHDISLTLPLWSPAIVAVGAVGYLSSDDGKFITLFNARAPGASTARGIPPTPALRTKIAPTIHGEKRLKSRALFGLLDFGRKRDPPQRVTFPLKVGENAAHLYTGPTRHRRFEADDLPMEWCKSNIDKIIEIYGADHNITREDIVLVTGTLDAQDYAFFVSACHREGSVVFEVAVNPRIGQPWGSFFPANNGQFNSKVSRHRGPWETVLISCVPIASNAIVLSR</sequence>
<reference evidence="1 2" key="1">
    <citation type="submission" date="2014-04" db="EMBL/GenBank/DDBJ databases">
        <authorList>
            <consortium name="DOE Joint Genome Institute"/>
            <person name="Kuo A."/>
            <person name="Gay G."/>
            <person name="Dore J."/>
            <person name="Kohler A."/>
            <person name="Nagy L.G."/>
            <person name="Floudas D."/>
            <person name="Copeland A."/>
            <person name="Barry K.W."/>
            <person name="Cichocki N."/>
            <person name="Veneault-Fourrey C."/>
            <person name="LaButti K."/>
            <person name="Lindquist E.A."/>
            <person name="Lipzen A."/>
            <person name="Lundell T."/>
            <person name="Morin E."/>
            <person name="Murat C."/>
            <person name="Sun H."/>
            <person name="Tunlid A."/>
            <person name="Henrissat B."/>
            <person name="Grigoriev I.V."/>
            <person name="Hibbett D.S."/>
            <person name="Martin F."/>
            <person name="Nordberg H.P."/>
            <person name="Cantor M.N."/>
            <person name="Hua S.X."/>
        </authorList>
    </citation>
    <scope>NUCLEOTIDE SEQUENCE [LARGE SCALE GENOMIC DNA]</scope>
    <source>
        <strain evidence="2">h7</strain>
    </source>
</reference>
<organism evidence="1 2">
    <name type="scientific">Hebeloma cylindrosporum</name>
    <dbReference type="NCBI Taxonomy" id="76867"/>
    <lineage>
        <taxon>Eukaryota</taxon>
        <taxon>Fungi</taxon>
        <taxon>Dikarya</taxon>
        <taxon>Basidiomycota</taxon>
        <taxon>Agaricomycotina</taxon>
        <taxon>Agaricomycetes</taxon>
        <taxon>Agaricomycetidae</taxon>
        <taxon>Agaricales</taxon>
        <taxon>Agaricineae</taxon>
        <taxon>Hymenogastraceae</taxon>
        <taxon>Hebeloma</taxon>
    </lineage>
</organism>
<dbReference type="HOGENOM" id="CLU_915444_0_0_1"/>
<dbReference type="OrthoDB" id="1668230at2759"/>
<protein>
    <submittedName>
        <fullName evidence="1">Uncharacterized protein</fullName>
    </submittedName>
</protein>
<keyword evidence="2" id="KW-1185">Reference proteome</keyword>
<accession>A0A0C2Y0Q8</accession>
<evidence type="ECO:0000313" key="1">
    <source>
        <dbReference type="EMBL" id="KIM34682.1"/>
    </source>
</evidence>
<reference evidence="2" key="2">
    <citation type="submission" date="2015-01" db="EMBL/GenBank/DDBJ databases">
        <title>Evolutionary Origins and Diversification of the Mycorrhizal Mutualists.</title>
        <authorList>
            <consortium name="DOE Joint Genome Institute"/>
            <consortium name="Mycorrhizal Genomics Consortium"/>
            <person name="Kohler A."/>
            <person name="Kuo A."/>
            <person name="Nagy L.G."/>
            <person name="Floudas D."/>
            <person name="Copeland A."/>
            <person name="Barry K.W."/>
            <person name="Cichocki N."/>
            <person name="Veneault-Fourrey C."/>
            <person name="LaButti K."/>
            <person name="Lindquist E.A."/>
            <person name="Lipzen A."/>
            <person name="Lundell T."/>
            <person name="Morin E."/>
            <person name="Murat C."/>
            <person name="Riley R."/>
            <person name="Ohm R."/>
            <person name="Sun H."/>
            <person name="Tunlid A."/>
            <person name="Henrissat B."/>
            <person name="Grigoriev I.V."/>
            <person name="Hibbett D.S."/>
            <person name="Martin F."/>
        </authorList>
    </citation>
    <scope>NUCLEOTIDE SEQUENCE [LARGE SCALE GENOMIC DNA]</scope>
    <source>
        <strain evidence="2">h7</strain>
    </source>
</reference>
<dbReference type="STRING" id="686832.A0A0C2Y0Q8"/>
<proteinExistence type="predicted"/>
<dbReference type="AlphaFoldDB" id="A0A0C2Y0Q8"/>